<evidence type="ECO:0000259" key="6">
    <source>
        <dbReference type="Pfam" id="PF00892"/>
    </source>
</evidence>
<protein>
    <submittedName>
        <fullName evidence="7">Multidrug DMT transporter</fullName>
    </submittedName>
</protein>
<dbReference type="InterPro" id="IPR000620">
    <property type="entry name" value="EamA_dom"/>
</dbReference>
<feature type="transmembrane region" description="Helical" evidence="5">
    <location>
        <begin position="220"/>
        <end position="241"/>
    </location>
</feature>
<feature type="transmembrane region" description="Helical" evidence="5">
    <location>
        <begin position="72"/>
        <end position="90"/>
    </location>
</feature>
<keyword evidence="2 5" id="KW-0812">Transmembrane</keyword>
<dbReference type="InterPro" id="IPR050638">
    <property type="entry name" value="AA-Vitamin_Transporters"/>
</dbReference>
<evidence type="ECO:0000256" key="2">
    <source>
        <dbReference type="ARBA" id="ARBA00022692"/>
    </source>
</evidence>
<evidence type="ECO:0000256" key="4">
    <source>
        <dbReference type="ARBA" id="ARBA00023136"/>
    </source>
</evidence>
<comment type="caution">
    <text evidence="7">The sequence shown here is derived from an EMBL/GenBank/DDBJ whole genome shotgun (WGS) entry which is preliminary data.</text>
</comment>
<evidence type="ECO:0000256" key="3">
    <source>
        <dbReference type="ARBA" id="ARBA00022989"/>
    </source>
</evidence>
<feature type="transmembrane region" description="Helical" evidence="5">
    <location>
        <begin position="190"/>
        <end position="208"/>
    </location>
</feature>
<evidence type="ECO:0000313" key="7">
    <source>
        <dbReference type="EMBL" id="KTG08345.1"/>
    </source>
</evidence>
<proteinExistence type="predicted"/>
<feature type="transmembrane region" description="Helical" evidence="5">
    <location>
        <begin position="253"/>
        <end position="272"/>
    </location>
</feature>
<dbReference type="EMBL" id="LOPU01000031">
    <property type="protein sequence ID" value="KTG08345.1"/>
    <property type="molecule type" value="Genomic_DNA"/>
</dbReference>
<feature type="transmembrane region" description="Helical" evidence="5">
    <location>
        <begin position="40"/>
        <end position="60"/>
    </location>
</feature>
<evidence type="ECO:0000256" key="1">
    <source>
        <dbReference type="ARBA" id="ARBA00004141"/>
    </source>
</evidence>
<dbReference type="GO" id="GO:0016020">
    <property type="term" value="C:membrane"/>
    <property type="evidence" value="ECO:0007669"/>
    <property type="project" value="UniProtKB-SubCell"/>
</dbReference>
<feature type="transmembrane region" description="Helical" evidence="5">
    <location>
        <begin position="129"/>
        <end position="146"/>
    </location>
</feature>
<organism evidence="7 8">
    <name type="scientific">Haloprofundus marisrubri</name>
    <dbReference type="NCBI Taxonomy" id="1514971"/>
    <lineage>
        <taxon>Archaea</taxon>
        <taxon>Methanobacteriati</taxon>
        <taxon>Methanobacteriota</taxon>
        <taxon>Stenosarchaea group</taxon>
        <taxon>Halobacteria</taxon>
        <taxon>Halobacteriales</taxon>
        <taxon>Haloferacaceae</taxon>
        <taxon>Haloprofundus</taxon>
    </lineage>
</organism>
<dbReference type="SUPFAM" id="SSF103481">
    <property type="entry name" value="Multidrug resistance efflux transporter EmrE"/>
    <property type="match status" value="2"/>
</dbReference>
<dbReference type="PANTHER" id="PTHR32322">
    <property type="entry name" value="INNER MEMBRANE TRANSPORTER"/>
    <property type="match status" value="1"/>
</dbReference>
<dbReference type="Proteomes" id="UP000054387">
    <property type="component" value="Unassembled WGS sequence"/>
</dbReference>
<dbReference type="Pfam" id="PF00892">
    <property type="entry name" value="EamA"/>
    <property type="match status" value="2"/>
</dbReference>
<evidence type="ECO:0000256" key="5">
    <source>
        <dbReference type="SAM" id="Phobius"/>
    </source>
</evidence>
<sequence length="318" mass="33290">MSLRRLYRQHSTAVLFACLAVFWGTSFVAIEVGLHYVPPLYFAGARYAVAGAVVFAYAVATSDRWLPSGRDEWLVVTIAGLFLIGAYHAFLYLGELRVSGPIAAVVISLTPILTAAVASALLPSNRLGVGELVGLGFGLVGVVVLVAPDPTALELGSIIGVVLVFLSAASFAVGSVLTRPFDSDLPLVSMEAWAMLLGAASLFVGGALRGESLGAVQVTPIAIASFLYLTFVSGVVGFLLYFELLDRTGPTEINLIGYAEPVVATLASAALVGHVVEPNALVGFVAIFVGFGVLKRDAVREFVVDDVPVKNDGYPDAD</sequence>
<reference evidence="7 8" key="1">
    <citation type="submission" date="2015-12" db="EMBL/GenBank/DDBJ databases">
        <title>Haloprofundus marisrubri gen. nov., sp. nov., an extremely halophilic archaeon isolated from the Discovery deep brine-seawater interface in the Red Sea.</title>
        <authorList>
            <person name="Zhang G."/>
            <person name="Stingl U."/>
            <person name="Rashid M."/>
        </authorList>
    </citation>
    <scope>NUCLEOTIDE SEQUENCE [LARGE SCALE GENOMIC DNA]</scope>
    <source>
        <strain evidence="7 8">SB9</strain>
    </source>
</reference>
<feature type="transmembrane region" description="Helical" evidence="5">
    <location>
        <begin position="12"/>
        <end position="34"/>
    </location>
</feature>
<comment type="subcellular location">
    <subcellularLocation>
        <location evidence="1">Membrane</location>
        <topology evidence="1">Multi-pass membrane protein</topology>
    </subcellularLocation>
</comment>
<keyword evidence="3 5" id="KW-1133">Transmembrane helix</keyword>
<dbReference type="PANTHER" id="PTHR32322:SF2">
    <property type="entry name" value="EAMA DOMAIN-CONTAINING PROTEIN"/>
    <property type="match status" value="1"/>
</dbReference>
<feature type="transmembrane region" description="Helical" evidence="5">
    <location>
        <begin position="102"/>
        <end position="122"/>
    </location>
</feature>
<dbReference type="RefSeq" id="WP_058583065.1">
    <property type="nucleotide sequence ID" value="NZ_LOPU01000031.1"/>
</dbReference>
<dbReference type="AlphaFoldDB" id="A0A0W1R4L7"/>
<evidence type="ECO:0000313" key="8">
    <source>
        <dbReference type="Proteomes" id="UP000054387"/>
    </source>
</evidence>
<name>A0A0W1R4L7_9EURY</name>
<feature type="transmembrane region" description="Helical" evidence="5">
    <location>
        <begin position="158"/>
        <end position="178"/>
    </location>
</feature>
<dbReference type="STRING" id="1514971.AUR64_19115"/>
<dbReference type="InterPro" id="IPR037185">
    <property type="entry name" value="EmrE-like"/>
</dbReference>
<gene>
    <name evidence="7" type="ORF">AUR64_19115</name>
</gene>
<dbReference type="OrthoDB" id="307453at2157"/>
<keyword evidence="8" id="KW-1185">Reference proteome</keyword>
<feature type="domain" description="EamA" evidence="6">
    <location>
        <begin position="13"/>
        <end position="146"/>
    </location>
</feature>
<feature type="domain" description="EamA" evidence="6">
    <location>
        <begin position="159"/>
        <end position="291"/>
    </location>
</feature>
<keyword evidence="4 5" id="KW-0472">Membrane</keyword>
<feature type="transmembrane region" description="Helical" evidence="5">
    <location>
        <begin position="278"/>
        <end position="294"/>
    </location>
</feature>
<accession>A0A0W1R4L7</accession>